<evidence type="ECO:0000256" key="6">
    <source>
        <dbReference type="ARBA" id="ARBA00023203"/>
    </source>
</evidence>
<keyword evidence="5" id="KW-0677">Repeat</keyword>
<name>A0A8L0DU03_ONCMY</name>
<sequence length="301" mass="34066">MFLVLVVMPELGESLARARGGAIRLIQDNHDYDHFLLPLLDDKEPCYILYRLNSQNAQGYEWIFISWSPDQSPVCIKMVSTSSSDSGEVDSFPKTCSITLSNNVLCLCICCPHQVKTKTSVESKSQTLQGLAYPLQEDAKRLVSHIEMPLANQIQTIDISEKEIIELVHFDPTEAHELPCRVPRIRPDTSSTLYKHSHEGDYLESVVFIYSMPGYSCSIKERMLYSSCKGRLLDEVEKDYHLEVMEIDNGDELTEEFLYDEVNPKQHAFQQAFAKPCGPAGKKGSKRLIKRPADGEGRLES</sequence>
<dbReference type="InterPro" id="IPR029006">
    <property type="entry name" value="ADF-H/Gelsolin-like_dom_sf"/>
</dbReference>
<dbReference type="SMART" id="SM00102">
    <property type="entry name" value="ADF"/>
    <property type="match status" value="1"/>
</dbReference>
<evidence type="ECO:0000256" key="2">
    <source>
        <dbReference type="ARBA" id="ARBA00004556"/>
    </source>
</evidence>
<keyword evidence="4" id="KW-0963">Cytoplasm</keyword>
<protein>
    <submittedName>
        <fullName evidence="10">Twinfilin actin-binding protein 2a</fullName>
    </submittedName>
</protein>
<organism evidence="10 11">
    <name type="scientific">Oncorhynchus mykiss</name>
    <name type="common">Rainbow trout</name>
    <name type="synonym">Salmo gairdneri</name>
    <dbReference type="NCBI Taxonomy" id="8022"/>
    <lineage>
        <taxon>Eukaryota</taxon>
        <taxon>Metazoa</taxon>
        <taxon>Chordata</taxon>
        <taxon>Craniata</taxon>
        <taxon>Vertebrata</taxon>
        <taxon>Euteleostomi</taxon>
        <taxon>Actinopterygii</taxon>
        <taxon>Neopterygii</taxon>
        <taxon>Teleostei</taxon>
        <taxon>Protacanthopterygii</taxon>
        <taxon>Salmoniformes</taxon>
        <taxon>Salmonidae</taxon>
        <taxon>Salmoninae</taxon>
        <taxon>Oncorhynchus</taxon>
    </lineage>
</organism>
<dbReference type="GO" id="GO:0005884">
    <property type="term" value="C:actin filament"/>
    <property type="evidence" value="ECO:0007669"/>
    <property type="project" value="TreeGrafter"/>
</dbReference>
<dbReference type="GeneTree" id="ENSGT00530000063868"/>
<dbReference type="Pfam" id="PF00241">
    <property type="entry name" value="Cofilin_ADF"/>
    <property type="match status" value="2"/>
</dbReference>
<evidence type="ECO:0000256" key="5">
    <source>
        <dbReference type="ARBA" id="ARBA00022737"/>
    </source>
</evidence>
<dbReference type="GO" id="GO:0003785">
    <property type="term" value="F:actin monomer binding"/>
    <property type="evidence" value="ECO:0007669"/>
    <property type="project" value="TreeGrafter"/>
</dbReference>
<evidence type="ECO:0000256" key="3">
    <source>
        <dbReference type="ARBA" id="ARBA00009557"/>
    </source>
</evidence>
<dbReference type="Proteomes" id="UP000694395">
    <property type="component" value="Chromosome 17"/>
</dbReference>
<feature type="compositionally biased region" description="Basic and acidic residues" evidence="8">
    <location>
        <begin position="291"/>
        <end position="301"/>
    </location>
</feature>
<keyword evidence="7" id="KW-0206">Cytoskeleton</keyword>
<reference evidence="10" key="2">
    <citation type="submission" date="2025-08" db="UniProtKB">
        <authorList>
            <consortium name="Ensembl"/>
        </authorList>
    </citation>
    <scope>IDENTIFICATION</scope>
</reference>
<proteinExistence type="inferred from homology"/>
<evidence type="ECO:0000256" key="1">
    <source>
        <dbReference type="ARBA" id="ARBA00004245"/>
    </source>
</evidence>
<evidence type="ECO:0000313" key="11">
    <source>
        <dbReference type="Proteomes" id="UP000694395"/>
    </source>
</evidence>
<comment type="subcellular location">
    <subcellularLocation>
        <location evidence="1">Cytoplasm</location>
        <location evidence="1">Cytoskeleton</location>
    </subcellularLocation>
    <subcellularLocation>
        <location evidence="2">Cytoplasm</location>
        <location evidence="2">Perinuclear region</location>
    </subcellularLocation>
</comment>
<evidence type="ECO:0000313" key="10">
    <source>
        <dbReference type="Ensembl" id="ENSOMYP00000138647.1"/>
    </source>
</evidence>
<evidence type="ECO:0000256" key="8">
    <source>
        <dbReference type="SAM" id="MobiDB-lite"/>
    </source>
</evidence>
<dbReference type="GO" id="GO:0051015">
    <property type="term" value="F:actin filament binding"/>
    <property type="evidence" value="ECO:0007669"/>
    <property type="project" value="TreeGrafter"/>
</dbReference>
<evidence type="ECO:0000259" key="9">
    <source>
        <dbReference type="PROSITE" id="PS51263"/>
    </source>
</evidence>
<evidence type="ECO:0000256" key="4">
    <source>
        <dbReference type="ARBA" id="ARBA00022490"/>
    </source>
</evidence>
<dbReference type="PANTHER" id="PTHR13759:SF9">
    <property type="entry name" value="TWINFILIN-2"/>
    <property type="match status" value="1"/>
</dbReference>
<dbReference type="AlphaFoldDB" id="A0A8L0DU03"/>
<dbReference type="FunFam" id="3.40.20.10:FF:000007">
    <property type="entry name" value="Twinfilin-1 isoform 1"/>
    <property type="match status" value="1"/>
</dbReference>
<dbReference type="Ensembl" id="ENSOMYT00000123460.1">
    <property type="protein sequence ID" value="ENSOMYP00000138647.1"/>
    <property type="gene ID" value="ENSOMYG00000052130.1"/>
</dbReference>
<dbReference type="PROSITE" id="PS51263">
    <property type="entry name" value="ADF_H"/>
    <property type="match status" value="1"/>
</dbReference>
<feature type="domain" description="ADF-H" evidence="9">
    <location>
        <begin position="116"/>
        <end position="263"/>
    </location>
</feature>
<dbReference type="SUPFAM" id="SSF55753">
    <property type="entry name" value="Actin depolymerizing proteins"/>
    <property type="match status" value="2"/>
</dbReference>
<feature type="region of interest" description="Disordered" evidence="8">
    <location>
        <begin position="275"/>
        <end position="301"/>
    </location>
</feature>
<reference evidence="10" key="3">
    <citation type="submission" date="2025-09" db="UniProtKB">
        <authorList>
            <consortium name="Ensembl"/>
        </authorList>
    </citation>
    <scope>IDENTIFICATION</scope>
</reference>
<dbReference type="CDD" id="cd11284">
    <property type="entry name" value="ADF_Twf-C_like"/>
    <property type="match status" value="1"/>
</dbReference>
<dbReference type="GO" id="GO:0010976">
    <property type="term" value="P:positive regulation of neuron projection development"/>
    <property type="evidence" value="ECO:0007669"/>
    <property type="project" value="TreeGrafter"/>
</dbReference>
<dbReference type="GO" id="GO:0048471">
    <property type="term" value="C:perinuclear region of cytoplasm"/>
    <property type="evidence" value="ECO:0007669"/>
    <property type="project" value="UniProtKB-SubCell"/>
</dbReference>
<reference evidence="10" key="1">
    <citation type="submission" date="2020-07" db="EMBL/GenBank/DDBJ databases">
        <title>A long reads based de novo assembly of the rainbow trout Arlee double haploid line genome.</title>
        <authorList>
            <person name="Gao G."/>
            <person name="Palti Y."/>
        </authorList>
    </citation>
    <scope>NUCLEOTIDE SEQUENCE [LARGE SCALE GENOMIC DNA]</scope>
</reference>
<dbReference type="GO" id="GO:0010591">
    <property type="term" value="P:regulation of lamellipodium assembly"/>
    <property type="evidence" value="ECO:0007669"/>
    <property type="project" value="TreeGrafter"/>
</dbReference>
<keyword evidence="6" id="KW-0009">Actin-binding</keyword>
<accession>A0A8L0DU03</accession>
<comment type="similarity">
    <text evidence="3">Belongs to the actin-binding proteins ADF family. Twinfilin subfamily.</text>
</comment>
<keyword evidence="11" id="KW-1185">Reference proteome</keyword>
<dbReference type="GO" id="GO:0030016">
    <property type="term" value="C:myofibril"/>
    <property type="evidence" value="ECO:0007669"/>
    <property type="project" value="TreeGrafter"/>
</dbReference>
<dbReference type="GO" id="GO:0030042">
    <property type="term" value="P:actin filament depolymerization"/>
    <property type="evidence" value="ECO:0007669"/>
    <property type="project" value="TreeGrafter"/>
</dbReference>
<dbReference type="InterPro" id="IPR002108">
    <property type="entry name" value="ADF-H"/>
</dbReference>
<dbReference type="InterPro" id="IPR028458">
    <property type="entry name" value="Twinfilin"/>
</dbReference>
<dbReference type="PANTHER" id="PTHR13759">
    <property type="entry name" value="TWINFILIN"/>
    <property type="match status" value="1"/>
</dbReference>
<evidence type="ECO:0000256" key="7">
    <source>
        <dbReference type="ARBA" id="ARBA00023212"/>
    </source>
</evidence>
<dbReference type="GO" id="GO:0051016">
    <property type="term" value="P:barbed-end actin filament capping"/>
    <property type="evidence" value="ECO:0007669"/>
    <property type="project" value="TreeGrafter"/>
</dbReference>
<dbReference type="Gene3D" id="3.40.20.10">
    <property type="entry name" value="Severin"/>
    <property type="match status" value="2"/>
</dbReference>